<comment type="caution">
    <text evidence="1">The sequence shown here is derived from an EMBL/GenBank/DDBJ whole genome shotgun (WGS) entry which is preliminary data.</text>
</comment>
<organism evidence="1 2">
    <name type="scientific">Penicillium olsonii</name>
    <dbReference type="NCBI Taxonomy" id="99116"/>
    <lineage>
        <taxon>Eukaryota</taxon>
        <taxon>Fungi</taxon>
        <taxon>Dikarya</taxon>
        <taxon>Ascomycota</taxon>
        <taxon>Pezizomycotina</taxon>
        <taxon>Eurotiomycetes</taxon>
        <taxon>Eurotiomycetidae</taxon>
        <taxon>Eurotiales</taxon>
        <taxon>Aspergillaceae</taxon>
        <taxon>Penicillium</taxon>
    </lineage>
</organism>
<dbReference type="OrthoDB" id="3945550at2759"/>
<protein>
    <submittedName>
        <fullName evidence="1">Uncharacterized protein</fullName>
    </submittedName>
</protein>
<dbReference type="InterPro" id="IPR032675">
    <property type="entry name" value="LRR_dom_sf"/>
</dbReference>
<dbReference type="EMBL" id="CAJVOS010000104">
    <property type="protein sequence ID" value="CAG8296463.1"/>
    <property type="molecule type" value="Genomic_DNA"/>
</dbReference>
<name>A0A9W4IKB5_PENOL</name>
<reference evidence="1" key="1">
    <citation type="submission" date="2021-07" db="EMBL/GenBank/DDBJ databases">
        <authorList>
            <person name="Branca A.L. A."/>
        </authorList>
    </citation>
    <scope>NUCLEOTIDE SEQUENCE</scope>
</reference>
<evidence type="ECO:0000313" key="2">
    <source>
        <dbReference type="Proteomes" id="UP001153618"/>
    </source>
</evidence>
<gene>
    <name evidence="1" type="ORF">POLS_LOCUS9809</name>
</gene>
<evidence type="ECO:0000313" key="1">
    <source>
        <dbReference type="EMBL" id="CAG8296463.1"/>
    </source>
</evidence>
<dbReference type="SUPFAM" id="SSF52047">
    <property type="entry name" value="RNI-like"/>
    <property type="match status" value="1"/>
</dbReference>
<sequence length="591" mass="67200">MAEHAAKQGVNTPQYMPTPATWYAWYLVCETFHPTGKKDLASLCLVSKAMKNLASPFLYRSITVEICGDHLVEDRRGLIQRLFHKSNESPRGLVQEIIVKCYDEGDFEKVGSRTLSKLLKRLEHLRRVKFEMPCDFKRSYVTRIEAHPNKPELQLLKQDSLSVCPRSIPAVTVLNLEDEVFCRLSQGSFLNHLTSFPNLTSCAWAPNCLPDKPDANKTASSCASSELEAQFTFPPIQHLALDRYFLDSEMSPGLLDRFQWPKVTSLELGSDWETACANLRLLTGRMINLRRLKITRNGPQKYAEPCAALEEFLKSFDTLIDLELIGCFVPFDAIARHTWLVSLIVHTPEAWNGNYPRNMAETMDLISLDACCPRLEHLKLDAERNPETGEWPWEFIDTLASGFSTMRTLVLNFRLGNGGVPIRREHDPAFLEPYLTTKEATAIGCRFYANRHRVFNRDQKSLNIGMGNLQRLTLTNANKNPRMRPRATYHARSSWLNISFPNTSTFGIVPPITVGDMPGVIHVERQEAEKLHWMHPPRAGLLTLEHIIRCGEEGPLDLNPYGRSRGKTCNRARRSRPIRQSARLAAMRGES</sequence>
<proteinExistence type="predicted"/>
<accession>A0A9W4IKB5</accession>
<keyword evidence="2" id="KW-1185">Reference proteome</keyword>
<dbReference type="Proteomes" id="UP001153618">
    <property type="component" value="Unassembled WGS sequence"/>
</dbReference>
<dbReference type="AlphaFoldDB" id="A0A9W4IKB5"/>
<dbReference type="Gene3D" id="3.80.10.10">
    <property type="entry name" value="Ribonuclease Inhibitor"/>
    <property type="match status" value="1"/>
</dbReference>